<feature type="domain" description="Pseudouridine synthase II N-terminal" evidence="6">
    <location>
        <begin position="23"/>
        <end position="171"/>
    </location>
</feature>
<evidence type="ECO:0000256" key="2">
    <source>
        <dbReference type="ARBA" id="ARBA00005642"/>
    </source>
</evidence>
<dbReference type="EMBL" id="JACPSX010000055">
    <property type="protein sequence ID" value="MBI3014112.1"/>
    <property type="molecule type" value="Genomic_DNA"/>
</dbReference>
<dbReference type="EC" id="5.4.99.25" evidence="5"/>
<proteinExistence type="inferred from homology"/>
<feature type="domain" description="tRNA pseudouridylate synthase B C-terminal" evidence="7">
    <location>
        <begin position="172"/>
        <end position="212"/>
    </location>
</feature>
<dbReference type="Gene3D" id="3.30.2350.10">
    <property type="entry name" value="Pseudouridine synthase"/>
    <property type="match status" value="1"/>
</dbReference>
<evidence type="ECO:0000313" key="9">
    <source>
        <dbReference type="Proteomes" id="UP000741360"/>
    </source>
</evidence>
<dbReference type="GO" id="GO:1990481">
    <property type="term" value="P:mRNA pseudouridine synthesis"/>
    <property type="evidence" value="ECO:0007669"/>
    <property type="project" value="TreeGrafter"/>
</dbReference>
<gene>
    <name evidence="5 8" type="primary">truB</name>
    <name evidence="8" type="ORF">HYY65_03380</name>
</gene>
<dbReference type="GO" id="GO:0003723">
    <property type="term" value="F:RNA binding"/>
    <property type="evidence" value="ECO:0007669"/>
    <property type="project" value="InterPro"/>
</dbReference>
<evidence type="ECO:0000313" key="8">
    <source>
        <dbReference type="EMBL" id="MBI3014112.1"/>
    </source>
</evidence>
<accession>A0A932GN51</accession>
<name>A0A932GN51_UNCTE</name>
<dbReference type="SUPFAM" id="SSF55120">
    <property type="entry name" value="Pseudouridine synthase"/>
    <property type="match status" value="1"/>
</dbReference>
<keyword evidence="4 5" id="KW-0413">Isomerase</keyword>
<dbReference type="NCBIfam" id="TIGR00431">
    <property type="entry name" value="TruB"/>
    <property type="match status" value="1"/>
</dbReference>
<dbReference type="AlphaFoldDB" id="A0A932GN51"/>
<dbReference type="PANTHER" id="PTHR13767:SF2">
    <property type="entry name" value="PSEUDOURIDYLATE SYNTHASE TRUB1"/>
    <property type="match status" value="1"/>
</dbReference>
<protein>
    <recommendedName>
        <fullName evidence="5">tRNA pseudouridine synthase B</fullName>
        <ecNumber evidence="5">5.4.99.25</ecNumber>
    </recommendedName>
    <alternativeName>
        <fullName evidence="5">tRNA pseudouridine(55) synthase</fullName>
        <shortName evidence="5">Psi55 synthase</shortName>
    </alternativeName>
    <alternativeName>
        <fullName evidence="5">tRNA pseudouridylate synthase</fullName>
    </alternativeName>
    <alternativeName>
        <fullName evidence="5">tRNA-uridine isomerase</fullName>
    </alternativeName>
</protein>
<dbReference type="InterPro" id="IPR020103">
    <property type="entry name" value="PsdUridine_synth_cat_dom_sf"/>
</dbReference>
<sequence length="307" mass="33873">MNGFLNLNKEAGMTSHDEVLRARELLGIRKVGHLGTLDPLATGVLVLCIGSGTKLVSYLEHTSKAYRATVALGMVTDTMDISGRVLETRPVAPLSPDAASQILERFCGQIEQIPPMYSAVKVRGNRLYKLARRGIEVERQPRQITIFRLVLQDLRENSLTIEIECSKGTYIRTLCADIGQALGCGGCLRSLVRTRVGPFRLEESLTYEQLCGIRERGEVGKVLWSLDQVLSDYPQVVVPEKVADRVRHGSSFREDCLAGGGSPVSTGTMMRVYDPSGNLLALAELQWDQMDKGLSRIFRISRLLVPG</sequence>
<organism evidence="8 9">
    <name type="scientific">Tectimicrobiota bacterium</name>
    <dbReference type="NCBI Taxonomy" id="2528274"/>
    <lineage>
        <taxon>Bacteria</taxon>
        <taxon>Pseudomonadati</taxon>
        <taxon>Nitrospinota/Tectimicrobiota group</taxon>
        <taxon>Candidatus Tectimicrobiota</taxon>
    </lineage>
</organism>
<dbReference type="InterPro" id="IPR002501">
    <property type="entry name" value="PsdUridine_synth_N"/>
</dbReference>
<dbReference type="InterPro" id="IPR014780">
    <property type="entry name" value="tRNA_psdUridine_synth_TruB"/>
</dbReference>
<dbReference type="InterPro" id="IPR032819">
    <property type="entry name" value="TruB_C"/>
</dbReference>
<comment type="catalytic activity">
    <reaction evidence="1 5">
        <text>uridine(55) in tRNA = pseudouridine(55) in tRNA</text>
        <dbReference type="Rhea" id="RHEA:42532"/>
        <dbReference type="Rhea" id="RHEA-COMP:10101"/>
        <dbReference type="Rhea" id="RHEA-COMP:10102"/>
        <dbReference type="ChEBI" id="CHEBI:65314"/>
        <dbReference type="ChEBI" id="CHEBI:65315"/>
        <dbReference type="EC" id="5.4.99.25"/>
    </reaction>
</comment>
<comment type="similarity">
    <text evidence="2 5">Belongs to the pseudouridine synthase TruB family. Type 1 subfamily.</text>
</comment>
<evidence type="ECO:0000256" key="4">
    <source>
        <dbReference type="ARBA" id="ARBA00023235"/>
    </source>
</evidence>
<comment type="caution">
    <text evidence="8">The sequence shown here is derived from an EMBL/GenBank/DDBJ whole genome shotgun (WGS) entry which is preliminary data.</text>
</comment>
<dbReference type="Proteomes" id="UP000741360">
    <property type="component" value="Unassembled WGS sequence"/>
</dbReference>
<feature type="active site" description="Nucleophile" evidence="5">
    <location>
        <position position="38"/>
    </location>
</feature>
<evidence type="ECO:0000259" key="7">
    <source>
        <dbReference type="Pfam" id="PF16198"/>
    </source>
</evidence>
<reference evidence="8" key="1">
    <citation type="submission" date="2020-07" db="EMBL/GenBank/DDBJ databases">
        <title>Huge and variable diversity of episymbiotic CPR bacteria and DPANN archaea in groundwater ecosystems.</title>
        <authorList>
            <person name="He C.Y."/>
            <person name="Keren R."/>
            <person name="Whittaker M."/>
            <person name="Farag I.F."/>
            <person name="Doudna J."/>
            <person name="Cate J.H.D."/>
            <person name="Banfield J.F."/>
        </authorList>
    </citation>
    <scope>NUCLEOTIDE SEQUENCE</scope>
    <source>
        <strain evidence="8">NC_groundwater_717_Ag_S-0.2um_59_8</strain>
    </source>
</reference>
<dbReference type="GO" id="GO:0160148">
    <property type="term" value="F:tRNA pseudouridine(55) synthase activity"/>
    <property type="evidence" value="ECO:0007669"/>
    <property type="project" value="UniProtKB-EC"/>
</dbReference>
<dbReference type="Pfam" id="PF01509">
    <property type="entry name" value="TruB_N"/>
    <property type="match status" value="1"/>
</dbReference>
<dbReference type="CDD" id="cd02573">
    <property type="entry name" value="PseudoU_synth_EcTruB"/>
    <property type="match status" value="1"/>
</dbReference>
<evidence type="ECO:0000256" key="5">
    <source>
        <dbReference type="HAMAP-Rule" id="MF_01080"/>
    </source>
</evidence>
<dbReference type="PANTHER" id="PTHR13767">
    <property type="entry name" value="TRNA-PSEUDOURIDINE SYNTHASE"/>
    <property type="match status" value="1"/>
</dbReference>
<evidence type="ECO:0000256" key="3">
    <source>
        <dbReference type="ARBA" id="ARBA00022694"/>
    </source>
</evidence>
<keyword evidence="3 5" id="KW-0819">tRNA processing</keyword>
<comment type="function">
    <text evidence="5">Responsible for synthesis of pseudouridine from uracil-55 in the psi GC loop of transfer RNAs.</text>
</comment>
<dbReference type="HAMAP" id="MF_01080">
    <property type="entry name" value="TruB_bact"/>
    <property type="match status" value="1"/>
</dbReference>
<dbReference type="GO" id="GO:0031119">
    <property type="term" value="P:tRNA pseudouridine synthesis"/>
    <property type="evidence" value="ECO:0007669"/>
    <property type="project" value="UniProtKB-UniRule"/>
</dbReference>
<dbReference type="Pfam" id="PF16198">
    <property type="entry name" value="TruB_C_2"/>
    <property type="match status" value="1"/>
</dbReference>
<evidence type="ECO:0000256" key="1">
    <source>
        <dbReference type="ARBA" id="ARBA00000385"/>
    </source>
</evidence>
<evidence type="ECO:0000259" key="6">
    <source>
        <dbReference type="Pfam" id="PF01509"/>
    </source>
</evidence>